<dbReference type="Gene3D" id="3.40.630.30">
    <property type="match status" value="1"/>
</dbReference>
<dbReference type="PROSITE" id="PS51186">
    <property type="entry name" value="GNAT"/>
    <property type="match status" value="1"/>
</dbReference>
<sequence length="307" mass="34784">MKNSLSDIDAIRHFNRFYTRHVGALNEGLLNSDFTLTEMRILYELYAGDNLTAASLNKDLSLDPAYLSRIIKKFKTKRLVKTAPNLSDRRKTILSLTNLGRATFIPFLKSSQKEVDTVLSRLTDPQKKELLRSMRSILSILGDDAPAPNPVLIRSHQPGDIGWIIHSHGKLYAEEYDFDGRFEAMVAQIAGNFLEDHNPDKEHCWVAEREGHILGSIFLVRKDDHTAKLRMLYVSAEARGEGVGRSLISECLNFARKAGYKKVTLWTNDILTAAIKLYIEAGFQLVHEEKHVSFGQELVGQTWDLTL</sequence>
<dbReference type="Pfam" id="PF01047">
    <property type="entry name" value="MarR"/>
    <property type="match status" value="1"/>
</dbReference>
<keyword evidence="1" id="KW-0808">Transferase</keyword>
<evidence type="ECO:0000313" key="4">
    <source>
        <dbReference type="EMBL" id="USG62220.1"/>
    </source>
</evidence>
<evidence type="ECO:0000259" key="2">
    <source>
        <dbReference type="PROSITE" id="PS50995"/>
    </source>
</evidence>
<dbReference type="PANTHER" id="PTHR13947">
    <property type="entry name" value="GNAT FAMILY N-ACETYLTRANSFERASE"/>
    <property type="match status" value="1"/>
</dbReference>
<dbReference type="SMART" id="SM00347">
    <property type="entry name" value="HTH_MARR"/>
    <property type="match status" value="1"/>
</dbReference>
<dbReference type="InterPro" id="IPR036388">
    <property type="entry name" value="WH-like_DNA-bd_sf"/>
</dbReference>
<dbReference type="InterPro" id="IPR000182">
    <property type="entry name" value="GNAT_dom"/>
</dbReference>
<dbReference type="CDD" id="cd04301">
    <property type="entry name" value="NAT_SF"/>
    <property type="match status" value="1"/>
</dbReference>
<keyword evidence="5" id="KW-1185">Reference proteome</keyword>
<dbReference type="EMBL" id="CP098747">
    <property type="protein sequence ID" value="USG62220.1"/>
    <property type="molecule type" value="Genomic_DNA"/>
</dbReference>
<protein>
    <submittedName>
        <fullName evidence="4">Helix-turn-helix domain-containing GNAT family N-acetyltransferase</fullName>
    </submittedName>
</protein>
<dbReference type="Proteomes" id="UP001056291">
    <property type="component" value="Chromosome"/>
</dbReference>
<name>A0ABY4W4V3_9PROT</name>
<organism evidence="4 5">
    <name type="scientific">Sneathiella marina</name>
    <dbReference type="NCBI Taxonomy" id="2950108"/>
    <lineage>
        <taxon>Bacteria</taxon>
        <taxon>Pseudomonadati</taxon>
        <taxon>Pseudomonadota</taxon>
        <taxon>Alphaproteobacteria</taxon>
        <taxon>Sneathiellales</taxon>
        <taxon>Sneathiellaceae</taxon>
        <taxon>Sneathiella</taxon>
    </lineage>
</organism>
<dbReference type="RefSeq" id="WP_251935849.1">
    <property type="nucleotide sequence ID" value="NZ_CP098747.1"/>
</dbReference>
<proteinExistence type="predicted"/>
<dbReference type="SUPFAM" id="SSF55729">
    <property type="entry name" value="Acyl-CoA N-acyltransferases (Nat)"/>
    <property type="match status" value="1"/>
</dbReference>
<accession>A0ABY4W4V3</accession>
<reference evidence="4" key="1">
    <citation type="submission" date="2022-06" db="EMBL/GenBank/DDBJ databases">
        <title>Sneathiella actinostolidae sp. nov., isolated from a sea anemonein the Western Pacific Ocean.</title>
        <authorList>
            <person name="Wei M.J."/>
        </authorList>
    </citation>
    <scope>NUCLEOTIDE SEQUENCE</scope>
    <source>
        <strain evidence="4">PHK-P5</strain>
    </source>
</reference>
<dbReference type="InterPro" id="IPR036390">
    <property type="entry name" value="WH_DNA-bd_sf"/>
</dbReference>
<dbReference type="InterPro" id="IPR000835">
    <property type="entry name" value="HTH_MarR-typ"/>
</dbReference>
<dbReference type="PROSITE" id="PS50995">
    <property type="entry name" value="HTH_MARR_2"/>
    <property type="match status" value="1"/>
</dbReference>
<gene>
    <name evidence="4" type="ORF">NBZ79_04420</name>
</gene>
<evidence type="ECO:0000259" key="3">
    <source>
        <dbReference type="PROSITE" id="PS51186"/>
    </source>
</evidence>
<dbReference type="SUPFAM" id="SSF46785">
    <property type="entry name" value="Winged helix' DNA-binding domain"/>
    <property type="match status" value="1"/>
</dbReference>
<evidence type="ECO:0000256" key="1">
    <source>
        <dbReference type="ARBA" id="ARBA00022679"/>
    </source>
</evidence>
<dbReference type="PANTHER" id="PTHR13947:SF37">
    <property type="entry name" value="LD18367P"/>
    <property type="match status" value="1"/>
</dbReference>
<dbReference type="InterPro" id="IPR016181">
    <property type="entry name" value="Acyl_CoA_acyltransferase"/>
</dbReference>
<feature type="domain" description="HTH marR-type" evidence="2">
    <location>
        <begin position="1"/>
        <end position="139"/>
    </location>
</feature>
<dbReference type="Gene3D" id="1.10.10.10">
    <property type="entry name" value="Winged helix-like DNA-binding domain superfamily/Winged helix DNA-binding domain"/>
    <property type="match status" value="1"/>
</dbReference>
<evidence type="ECO:0000313" key="5">
    <source>
        <dbReference type="Proteomes" id="UP001056291"/>
    </source>
</evidence>
<dbReference type="InterPro" id="IPR050769">
    <property type="entry name" value="NAT_camello-type"/>
</dbReference>
<feature type="domain" description="N-acetyltransferase" evidence="3">
    <location>
        <begin position="151"/>
        <end position="307"/>
    </location>
</feature>
<dbReference type="Pfam" id="PF00583">
    <property type="entry name" value="Acetyltransf_1"/>
    <property type="match status" value="1"/>
</dbReference>